<sequence length="164" mass="17224">MRTSTMLLALPLLALATAASAESLRASHFDPQTAFGSGCFRRDYSNAHLASHPQQRVTSIAVGRMQDPPADDLLIVNIAVTLRGSGEVFIGSGYCEGKGARLDCGMEGDAGSFTLTAAKDGALLLSVGRYGISFEGARDFVTLEGSRGDDREFLLPPARASACP</sequence>
<evidence type="ECO:0000256" key="1">
    <source>
        <dbReference type="SAM" id="SignalP"/>
    </source>
</evidence>
<dbReference type="Proteomes" id="UP000010121">
    <property type="component" value="Unassembled WGS sequence"/>
</dbReference>
<protein>
    <submittedName>
        <fullName evidence="2">Uncharacterized protein</fullName>
    </submittedName>
</protein>
<accession>C8RZN0</accession>
<proteinExistence type="predicted"/>
<keyword evidence="1" id="KW-0732">Signal</keyword>
<evidence type="ECO:0000313" key="2">
    <source>
        <dbReference type="EMBL" id="EEW25827.1"/>
    </source>
</evidence>
<keyword evidence="3" id="KW-1185">Reference proteome</keyword>
<organism evidence="2 3">
    <name type="scientific">Rhodobacter ferrooxidans</name>
    <dbReference type="NCBI Taxonomy" id="371731"/>
    <lineage>
        <taxon>Bacteria</taxon>
        <taxon>Pseudomonadati</taxon>
        <taxon>Pseudomonadota</taxon>
        <taxon>Alphaproteobacteria</taxon>
        <taxon>Rhodobacterales</taxon>
        <taxon>Rhodobacter group</taxon>
        <taxon>Rhodobacter</taxon>
    </lineage>
</organism>
<name>C8RZN0_9RHOB</name>
<comment type="caution">
    <text evidence="2">The sequence shown here is derived from an EMBL/GenBank/DDBJ whole genome shotgun (WGS) entry which is preliminary data.</text>
</comment>
<dbReference type="AlphaFoldDB" id="C8RZN0"/>
<feature type="chain" id="PRO_5002991385" evidence="1">
    <location>
        <begin position="22"/>
        <end position="164"/>
    </location>
</feature>
<feature type="signal peptide" evidence="1">
    <location>
        <begin position="1"/>
        <end position="21"/>
    </location>
</feature>
<dbReference type="EMBL" id="ACYY01000006">
    <property type="protein sequence ID" value="EEW25827.1"/>
    <property type="molecule type" value="Genomic_DNA"/>
</dbReference>
<gene>
    <name evidence="2" type="ORF">Rsw2DRAFT_1258</name>
</gene>
<dbReference type="STRING" id="371731.Rsw2DRAFT_1258"/>
<dbReference type="RefSeq" id="WP_008029165.1">
    <property type="nucleotide sequence ID" value="NZ_ACYY01000006.1"/>
</dbReference>
<evidence type="ECO:0000313" key="3">
    <source>
        <dbReference type="Proteomes" id="UP000010121"/>
    </source>
</evidence>
<reference evidence="2 3" key="1">
    <citation type="submission" date="2009-08" db="EMBL/GenBank/DDBJ databases">
        <title>The draft genome of Rhodobacter sp. SW2.</title>
        <authorList>
            <consortium name="US DOE Joint Genome Institute (JGI-PGF)"/>
            <person name="Lucas S."/>
            <person name="Copeland A."/>
            <person name="Lapidus A."/>
            <person name="Glavina del Rio T."/>
            <person name="Tice H."/>
            <person name="Bruce D."/>
            <person name="Goodwin L."/>
            <person name="Pitluck S."/>
            <person name="Larimer F."/>
            <person name="Land M.L."/>
            <person name="Hauser L."/>
            <person name="Emerson D."/>
        </authorList>
    </citation>
    <scope>NUCLEOTIDE SEQUENCE [LARGE SCALE GENOMIC DNA]</scope>
    <source>
        <strain evidence="2 3">SW2</strain>
    </source>
</reference>
<dbReference type="OrthoDB" id="7839213at2"/>